<gene>
    <name evidence="2" type="primary">139</name>
    <name evidence="2" type="ORF">SEA_FRYBERGER_139</name>
</gene>
<keyword evidence="1" id="KW-1133">Transmembrane helix</keyword>
<keyword evidence="1" id="KW-0472">Membrane</keyword>
<accession>A0A346FCT8</accession>
<dbReference type="Proteomes" id="UP000259952">
    <property type="component" value="Segment"/>
</dbReference>
<name>A0A346FCT8_9CAUD</name>
<dbReference type="GeneID" id="54998570"/>
<dbReference type="KEGG" id="vg:54998570"/>
<reference evidence="2 3" key="1">
    <citation type="submission" date="2018-06" db="EMBL/GenBank/DDBJ databases">
        <authorList>
            <person name="Searcy Z.E."/>
            <person name="Delesalle V.A."/>
            <person name="Garlena R.A."/>
            <person name="Russell D.A."/>
            <person name="Pope W.H."/>
            <person name="Jacobs-Sera D."/>
            <person name="Hatfull G.F."/>
        </authorList>
    </citation>
    <scope>NUCLEOTIDE SEQUENCE [LARGE SCALE GENOMIC DNA]</scope>
</reference>
<keyword evidence="3" id="KW-1185">Reference proteome</keyword>
<evidence type="ECO:0000256" key="1">
    <source>
        <dbReference type="SAM" id="Phobius"/>
    </source>
</evidence>
<evidence type="ECO:0000313" key="2">
    <source>
        <dbReference type="EMBL" id="AXN53552.1"/>
    </source>
</evidence>
<dbReference type="RefSeq" id="YP_009807689.1">
    <property type="nucleotide sequence ID" value="NC_048027.1"/>
</dbReference>
<sequence>MSRLGVWGCAALLLRNSSLRLNLSFIELLTVTFETVSDDAPTGTTFVIYCGVATFTLTVIVEMVIIEFTKRTVVPISIHRYQSQQDEE</sequence>
<feature type="transmembrane region" description="Helical" evidence="1">
    <location>
        <begin position="46"/>
        <end position="66"/>
    </location>
</feature>
<organism evidence="2 3">
    <name type="scientific">Gordonia phage Fryberger</name>
    <dbReference type="NCBI Taxonomy" id="2250392"/>
    <lineage>
        <taxon>Viruses</taxon>
        <taxon>Duplodnaviria</taxon>
        <taxon>Heunggongvirae</taxon>
        <taxon>Uroviricota</taxon>
        <taxon>Caudoviricetes</taxon>
        <taxon>Ronaldovirus</taxon>
        <taxon>Ronaldovirus fryberger</taxon>
    </lineage>
</organism>
<proteinExistence type="predicted"/>
<protein>
    <submittedName>
        <fullName evidence="2">Uncharacterized protein</fullName>
    </submittedName>
</protein>
<dbReference type="EMBL" id="MH479913">
    <property type="protein sequence ID" value="AXN53552.1"/>
    <property type="molecule type" value="Genomic_DNA"/>
</dbReference>
<keyword evidence="1" id="KW-0812">Transmembrane</keyword>
<evidence type="ECO:0000313" key="3">
    <source>
        <dbReference type="Proteomes" id="UP000259952"/>
    </source>
</evidence>